<protein>
    <recommendedName>
        <fullName evidence="1">YCII-related domain-containing protein</fullName>
    </recommendedName>
</protein>
<gene>
    <name evidence="2" type="ORF">A1Q1_03419</name>
</gene>
<dbReference type="Proteomes" id="UP000002748">
    <property type="component" value="Unassembled WGS sequence"/>
</dbReference>
<dbReference type="InterPro" id="IPR051807">
    <property type="entry name" value="Sec-metab_biosynth-assoc"/>
</dbReference>
<dbReference type="InterPro" id="IPR005545">
    <property type="entry name" value="YCII"/>
</dbReference>
<dbReference type="VEuPathDB" id="FungiDB:A1Q1_03419"/>
<sequence length="158" mass="17818">MLTALTRTAASRSLARSLHTTPARTMPLYVCYCPDYPDNLQTRLKAREAHLAAATEDKKTGASESRDEAWVCSGMQLTPVFGRAFLDDKRSTHTEKQPHEDQLSGMDGSVMILRQPTIEAAWDRIKADEYWKQGVWDKEKVVVREIIGAPVDETIKIQ</sequence>
<dbReference type="RefSeq" id="XP_014178692.1">
    <property type="nucleotide sequence ID" value="XM_014323217.1"/>
</dbReference>
<dbReference type="AlphaFoldDB" id="J6EXT4"/>
<dbReference type="HOGENOM" id="CLU_110355_2_1_1"/>
<dbReference type="SUPFAM" id="SSF54909">
    <property type="entry name" value="Dimeric alpha+beta barrel"/>
    <property type="match status" value="1"/>
</dbReference>
<dbReference type="PANTHER" id="PTHR33606">
    <property type="entry name" value="PROTEIN YCII"/>
    <property type="match status" value="1"/>
</dbReference>
<dbReference type="PANTHER" id="PTHR33606:SF3">
    <property type="entry name" value="PROTEIN YCII"/>
    <property type="match status" value="1"/>
</dbReference>
<dbReference type="Pfam" id="PF03795">
    <property type="entry name" value="YCII"/>
    <property type="match status" value="1"/>
</dbReference>
<dbReference type="Gene3D" id="3.30.70.1060">
    <property type="entry name" value="Dimeric alpha+beta barrel"/>
    <property type="match status" value="1"/>
</dbReference>
<proteinExistence type="predicted"/>
<evidence type="ECO:0000313" key="2">
    <source>
        <dbReference type="EMBL" id="EJT47642.1"/>
    </source>
</evidence>
<dbReference type="EMBL" id="ALBS01000233">
    <property type="protein sequence ID" value="EJT47642.1"/>
    <property type="molecule type" value="Genomic_DNA"/>
</dbReference>
<dbReference type="OrthoDB" id="5519740at2759"/>
<reference evidence="2 3" key="1">
    <citation type="journal article" date="2012" name="Eukaryot. Cell">
        <title>Draft genome sequence of CBS 2479, the standard type strain of Trichosporon asahii.</title>
        <authorList>
            <person name="Yang R.Y."/>
            <person name="Li H.T."/>
            <person name="Zhu H."/>
            <person name="Zhou G.P."/>
            <person name="Wang M."/>
            <person name="Wang L."/>
        </authorList>
    </citation>
    <scope>NUCLEOTIDE SEQUENCE [LARGE SCALE GENOMIC DNA]</scope>
    <source>
        <strain evidence="3">ATCC 90039 / CBS 2479 / JCM 2466 / KCTC 7840 / NCYC 2677 / UAMH 7654</strain>
    </source>
</reference>
<evidence type="ECO:0000259" key="1">
    <source>
        <dbReference type="Pfam" id="PF03795"/>
    </source>
</evidence>
<feature type="domain" description="YCII-related" evidence="1">
    <location>
        <begin position="28"/>
        <end position="141"/>
    </location>
</feature>
<accession>J6EXT4</accession>
<dbReference type="GeneID" id="25986932"/>
<name>J6EXT4_TRIAS</name>
<dbReference type="InterPro" id="IPR011008">
    <property type="entry name" value="Dimeric_a/b-barrel"/>
</dbReference>
<dbReference type="KEGG" id="tasa:A1Q1_03419"/>
<organism evidence="2 3">
    <name type="scientific">Trichosporon asahii var. asahii (strain ATCC 90039 / CBS 2479 / JCM 2466 / KCTC 7840 / NBRC 103889/ NCYC 2677 / UAMH 7654)</name>
    <name type="common">Yeast</name>
    <dbReference type="NCBI Taxonomy" id="1186058"/>
    <lineage>
        <taxon>Eukaryota</taxon>
        <taxon>Fungi</taxon>
        <taxon>Dikarya</taxon>
        <taxon>Basidiomycota</taxon>
        <taxon>Agaricomycotina</taxon>
        <taxon>Tremellomycetes</taxon>
        <taxon>Trichosporonales</taxon>
        <taxon>Trichosporonaceae</taxon>
        <taxon>Trichosporon</taxon>
    </lineage>
</organism>
<comment type="caution">
    <text evidence="2">The sequence shown here is derived from an EMBL/GenBank/DDBJ whole genome shotgun (WGS) entry which is preliminary data.</text>
</comment>
<evidence type="ECO:0000313" key="3">
    <source>
        <dbReference type="Proteomes" id="UP000002748"/>
    </source>
</evidence>